<reference evidence="2 3" key="1">
    <citation type="submission" date="2019-12" db="EMBL/GenBank/DDBJ databases">
        <title>Nocardia macrotermitis sp. nov. and Nocardia aurantia sp. nov., isolated from the gut of the fungus growing-termite Macrotermes natalensis.</title>
        <authorList>
            <person name="Christine B."/>
            <person name="Rene B."/>
        </authorList>
    </citation>
    <scope>NUCLEOTIDE SEQUENCE [LARGE SCALE GENOMIC DNA]</scope>
    <source>
        <strain evidence="2 3">DSM 102126</strain>
    </source>
</reference>
<evidence type="ECO:0000313" key="2">
    <source>
        <dbReference type="EMBL" id="MXQ64781.1"/>
    </source>
</evidence>
<sequence length="111" mass="11685">MTTNKYTVQPETLRDAGRELSAAGDRLNEQWTALKSTVDGMGQPWGGDDIGMIIGESYTAIQDQADESFSGAAEDLAAFGEKLAAMADNHEKAEESMVGEINSVSAALNGG</sequence>
<evidence type="ECO:0000313" key="3">
    <source>
        <dbReference type="Proteomes" id="UP000431901"/>
    </source>
</evidence>
<accession>A0A6I4W5N2</accession>
<dbReference type="RefSeq" id="WP_161102958.1">
    <property type="nucleotide sequence ID" value="NZ_JBHLYI010000001.1"/>
</dbReference>
<dbReference type="Proteomes" id="UP000431901">
    <property type="component" value="Unassembled WGS sequence"/>
</dbReference>
<proteinExistence type="predicted"/>
<keyword evidence="3" id="KW-1185">Reference proteome</keyword>
<dbReference type="InterPro" id="IPR000084">
    <property type="entry name" value="PE-PGRS_N"/>
</dbReference>
<dbReference type="Pfam" id="PF00934">
    <property type="entry name" value="PE"/>
    <property type="match status" value="1"/>
</dbReference>
<dbReference type="InterPro" id="IPR036689">
    <property type="entry name" value="ESAT-6-like_sf"/>
</dbReference>
<name>A0A6I4W5N2_9ACTN</name>
<gene>
    <name evidence="2" type="ORF">GQ466_12100</name>
</gene>
<feature type="domain" description="PE" evidence="1">
    <location>
        <begin position="7"/>
        <end position="95"/>
    </location>
</feature>
<comment type="caution">
    <text evidence="2">The sequence shown here is derived from an EMBL/GenBank/DDBJ whole genome shotgun (WGS) entry which is preliminary data.</text>
</comment>
<dbReference type="OrthoDB" id="3627085at2"/>
<protein>
    <submittedName>
        <fullName evidence="2">PE domain-containing protein</fullName>
    </submittedName>
</protein>
<organism evidence="2 3">
    <name type="scientific">Actinomadura rayongensis</name>
    <dbReference type="NCBI Taxonomy" id="1429076"/>
    <lineage>
        <taxon>Bacteria</taxon>
        <taxon>Bacillati</taxon>
        <taxon>Actinomycetota</taxon>
        <taxon>Actinomycetes</taxon>
        <taxon>Streptosporangiales</taxon>
        <taxon>Thermomonosporaceae</taxon>
        <taxon>Actinomadura</taxon>
    </lineage>
</organism>
<evidence type="ECO:0000259" key="1">
    <source>
        <dbReference type="Pfam" id="PF00934"/>
    </source>
</evidence>
<dbReference type="SUPFAM" id="SSF140453">
    <property type="entry name" value="EsxAB dimer-like"/>
    <property type="match status" value="1"/>
</dbReference>
<dbReference type="EMBL" id="WUTW01000002">
    <property type="protein sequence ID" value="MXQ64781.1"/>
    <property type="molecule type" value="Genomic_DNA"/>
</dbReference>
<dbReference type="AlphaFoldDB" id="A0A6I4W5N2"/>
<dbReference type="Gene3D" id="1.10.287.1060">
    <property type="entry name" value="ESAT-6-like"/>
    <property type="match status" value="1"/>
</dbReference>